<feature type="region of interest" description="Disordered" evidence="1">
    <location>
        <begin position="62"/>
        <end position="83"/>
    </location>
</feature>
<evidence type="ECO:0000313" key="2">
    <source>
        <dbReference type="EMBL" id="BAT13613.1"/>
    </source>
</evidence>
<dbReference type="EMBL" id="AP014967">
    <property type="protein sequence ID" value="BAT13613.1"/>
    <property type="molecule type" value="Genomic_DNA"/>
</dbReference>
<feature type="region of interest" description="Disordered" evidence="1">
    <location>
        <begin position="1"/>
        <end position="26"/>
    </location>
</feature>
<reference evidence="2 3" key="2">
    <citation type="journal article" date="2013" name="Plant Cell Physiol.">
        <title>Rice Annotation Project Database (RAP-DB): an integrative and interactive database for rice genomics.</title>
        <authorList>
            <person name="Sakai H."/>
            <person name="Lee S.S."/>
            <person name="Tanaka T."/>
            <person name="Numa H."/>
            <person name="Kim J."/>
            <person name="Kawahara Y."/>
            <person name="Wakimoto H."/>
            <person name="Yang C.C."/>
            <person name="Iwamoto M."/>
            <person name="Abe T."/>
            <person name="Yamada Y."/>
            <person name="Muto A."/>
            <person name="Inokuchi H."/>
            <person name="Ikemura T."/>
            <person name="Matsumoto T."/>
            <person name="Sasaki T."/>
            <person name="Itoh T."/>
        </authorList>
    </citation>
    <scope>NUCLEOTIDE SEQUENCE [LARGE SCALE GENOMIC DNA]</scope>
    <source>
        <strain evidence="3">cv. Nipponbare</strain>
    </source>
</reference>
<dbReference type="InParanoid" id="A0A0P0Y135"/>
<keyword evidence="3" id="KW-1185">Reference proteome</keyword>
<organism evidence="2 3">
    <name type="scientific">Oryza sativa subsp. japonica</name>
    <name type="common">Rice</name>
    <dbReference type="NCBI Taxonomy" id="39947"/>
    <lineage>
        <taxon>Eukaryota</taxon>
        <taxon>Viridiplantae</taxon>
        <taxon>Streptophyta</taxon>
        <taxon>Embryophyta</taxon>
        <taxon>Tracheophyta</taxon>
        <taxon>Spermatophyta</taxon>
        <taxon>Magnoliopsida</taxon>
        <taxon>Liliopsida</taxon>
        <taxon>Poales</taxon>
        <taxon>Poaceae</taxon>
        <taxon>BOP clade</taxon>
        <taxon>Oryzoideae</taxon>
        <taxon>Oryzeae</taxon>
        <taxon>Oryzinae</taxon>
        <taxon>Oryza</taxon>
        <taxon>Oryza sativa</taxon>
    </lineage>
</organism>
<name>A0A0P0Y135_ORYSJ</name>
<dbReference type="AlphaFoldDB" id="A0A0P0Y135"/>
<gene>
    <name evidence="2" type="ordered locus">Os11g0284500</name>
    <name evidence="2" type="ORF">OSNPB_110284500</name>
</gene>
<reference evidence="3" key="1">
    <citation type="journal article" date="2005" name="Nature">
        <title>The map-based sequence of the rice genome.</title>
        <authorList>
            <consortium name="International rice genome sequencing project (IRGSP)"/>
            <person name="Matsumoto T."/>
            <person name="Wu J."/>
            <person name="Kanamori H."/>
            <person name="Katayose Y."/>
            <person name="Fujisawa M."/>
            <person name="Namiki N."/>
            <person name="Mizuno H."/>
            <person name="Yamamoto K."/>
            <person name="Antonio B.A."/>
            <person name="Baba T."/>
            <person name="Sakata K."/>
            <person name="Nagamura Y."/>
            <person name="Aoki H."/>
            <person name="Arikawa K."/>
            <person name="Arita K."/>
            <person name="Bito T."/>
            <person name="Chiden Y."/>
            <person name="Fujitsuka N."/>
            <person name="Fukunaka R."/>
            <person name="Hamada M."/>
            <person name="Harada C."/>
            <person name="Hayashi A."/>
            <person name="Hijishita S."/>
            <person name="Honda M."/>
            <person name="Hosokawa S."/>
            <person name="Ichikawa Y."/>
            <person name="Idonuma A."/>
            <person name="Iijima M."/>
            <person name="Ikeda M."/>
            <person name="Ikeno M."/>
            <person name="Ito K."/>
            <person name="Ito S."/>
            <person name="Ito T."/>
            <person name="Ito Y."/>
            <person name="Ito Y."/>
            <person name="Iwabuchi A."/>
            <person name="Kamiya K."/>
            <person name="Karasawa W."/>
            <person name="Kurita K."/>
            <person name="Katagiri S."/>
            <person name="Kikuta A."/>
            <person name="Kobayashi H."/>
            <person name="Kobayashi N."/>
            <person name="Machita K."/>
            <person name="Maehara T."/>
            <person name="Masukawa M."/>
            <person name="Mizubayashi T."/>
            <person name="Mukai Y."/>
            <person name="Nagasaki H."/>
            <person name="Nagata Y."/>
            <person name="Naito S."/>
            <person name="Nakashima M."/>
            <person name="Nakama Y."/>
            <person name="Nakamichi Y."/>
            <person name="Nakamura M."/>
            <person name="Meguro A."/>
            <person name="Negishi M."/>
            <person name="Ohta I."/>
            <person name="Ohta T."/>
            <person name="Okamoto M."/>
            <person name="Ono N."/>
            <person name="Saji S."/>
            <person name="Sakaguchi M."/>
            <person name="Sakai K."/>
            <person name="Shibata M."/>
            <person name="Shimokawa T."/>
            <person name="Song J."/>
            <person name="Takazaki Y."/>
            <person name="Terasawa K."/>
            <person name="Tsugane M."/>
            <person name="Tsuji K."/>
            <person name="Ueda S."/>
            <person name="Waki K."/>
            <person name="Yamagata H."/>
            <person name="Yamamoto M."/>
            <person name="Yamamoto S."/>
            <person name="Yamane H."/>
            <person name="Yoshiki S."/>
            <person name="Yoshihara R."/>
            <person name="Yukawa K."/>
            <person name="Zhong H."/>
            <person name="Yano M."/>
            <person name="Yuan Q."/>
            <person name="Ouyang S."/>
            <person name="Liu J."/>
            <person name="Jones K.M."/>
            <person name="Gansberger K."/>
            <person name="Moffat K."/>
            <person name="Hill J."/>
            <person name="Bera J."/>
            <person name="Fadrosh D."/>
            <person name="Jin S."/>
            <person name="Johri S."/>
            <person name="Kim M."/>
            <person name="Overton L."/>
            <person name="Reardon M."/>
            <person name="Tsitrin T."/>
            <person name="Vuong H."/>
            <person name="Weaver B."/>
            <person name="Ciecko A."/>
            <person name="Tallon L."/>
            <person name="Jackson J."/>
            <person name="Pai G."/>
            <person name="Aken S.V."/>
            <person name="Utterback T."/>
            <person name="Reidmuller S."/>
            <person name="Feldblyum T."/>
            <person name="Hsiao J."/>
            <person name="Zismann V."/>
            <person name="Iobst S."/>
            <person name="de Vazeille A.R."/>
            <person name="Buell C.R."/>
            <person name="Ying K."/>
            <person name="Li Y."/>
            <person name="Lu T."/>
            <person name="Huang Y."/>
            <person name="Zhao Q."/>
            <person name="Feng Q."/>
            <person name="Zhang L."/>
            <person name="Zhu J."/>
            <person name="Weng Q."/>
            <person name="Mu J."/>
            <person name="Lu Y."/>
            <person name="Fan D."/>
            <person name="Liu Y."/>
            <person name="Guan J."/>
            <person name="Zhang Y."/>
            <person name="Yu S."/>
            <person name="Liu X."/>
            <person name="Zhang Y."/>
            <person name="Hong G."/>
            <person name="Han B."/>
            <person name="Choisne N."/>
            <person name="Demange N."/>
            <person name="Orjeda G."/>
            <person name="Samain S."/>
            <person name="Cattolico L."/>
            <person name="Pelletier E."/>
            <person name="Couloux A."/>
            <person name="Segurens B."/>
            <person name="Wincker P."/>
            <person name="D'Hont A."/>
            <person name="Scarpelli C."/>
            <person name="Weissenbach J."/>
            <person name="Salanoubat M."/>
            <person name="Quetier F."/>
            <person name="Yu Y."/>
            <person name="Kim H.R."/>
            <person name="Rambo T."/>
            <person name="Currie J."/>
            <person name="Collura K."/>
            <person name="Luo M."/>
            <person name="Yang T."/>
            <person name="Ammiraju J.S.S."/>
            <person name="Engler F."/>
            <person name="Soderlund C."/>
            <person name="Wing R.A."/>
            <person name="Palmer L.E."/>
            <person name="de la Bastide M."/>
            <person name="Spiegel L."/>
            <person name="Nascimento L."/>
            <person name="Zutavern T."/>
            <person name="O'Shaughnessy A."/>
            <person name="Dike S."/>
            <person name="Dedhia N."/>
            <person name="Preston R."/>
            <person name="Balija V."/>
            <person name="McCombie W.R."/>
            <person name="Chow T."/>
            <person name="Chen H."/>
            <person name="Chung M."/>
            <person name="Chen C."/>
            <person name="Shaw J."/>
            <person name="Wu H."/>
            <person name="Hsiao K."/>
            <person name="Chao Y."/>
            <person name="Chu M."/>
            <person name="Cheng C."/>
            <person name="Hour A."/>
            <person name="Lee P."/>
            <person name="Lin S."/>
            <person name="Lin Y."/>
            <person name="Liou J."/>
            <person name="Liu S."/>
            <person name="Hsing Y."/>
            <person name="Raghuvanshi S."/>
            <person name="Mohanty A."/>
            <person name="Bharti A.K."/>
            <person name="Gaur A."/>
            <person name="Gupta V."/>
            <person name="Kumar D."/>
            <person name="Ravi V."/>
            <person name="Vij S."/>
            <person name="Kapur A."/>
            <person name="Khurana P."/>
            <person name="Khurana P."/>
            <person name="Khurana J.P."/>
            <person name="Tyagi A.K."/>
            <person name="Gaikwad K."/>
            <person name="Singh A."/>
            <person name="Dalal V."/>
            <person name="Srivastava S."/>
            <person name="Dixit A."/>
            <person name="Pal A.K."/>
            <person name="Ghazi I.A."/>
            <person name="Yadav M."/>
            <person name="Pandit A."/>
            <person name="Bhargava A."/>
            <person name="Sureshbabu K."/>
            <person name="Batra K."/>
            <person name="Sharma T.R."/>
            <person name="Mohapatra T."/>
            <person name="Singh N.K."/>
            <person name="Messing J."/>
            <person name="Nelson A.B."/>
            <person name="Fuks G."/>
            <person name="Kavchok S."/>
            <person name="Keizer G."/>
            <person name="Linton E."/>
            <person name="Llaca V."/>
            <person name="Song R."/>
            <person name="Tanyolac B."/>
            <person name="Young S."/>
            <person name="Ho-Il K."/>
            <person name="Hahn J.H."/>
            <person name="Sangsakoo G."/>
            <person name="Vanavichit A."/>
            <person name="de Mattos Luiz.A.T."/>
            <person name="Zimmer P.D."/>
            <person name="Malone G."/>
            <person name="Dellagostin O."/>
            <person name="de Oliveira A.C."/>
            <person name="Bevan M."/>
            <person name="Bancroft I."/>
            <person name="Minx P."/>
            <person name="Cordum H."/>
            <person name="Wilson R."/>
            <person name="Cheng Z."/>
            <person name="Jin W."/>
            <person name="Jiang J."/>
            <person name="Leong S.A."/>
            <person name="Iwama H."/>
            <person name="Gojobori T."/>
            <person name="Itoh T."/>
            <person name="Niimura Y."/>
            <person name="Fujii Y."/>
            <person name="Habara T."/>
            <person name="Sakai H."/>
            <person name="Sato Y."/>
            <person name="Wilson G."/>
            <person name="Kumar K."/>
            <person name="McCouch S."/>
            <person name="Juretic N."/>
            <person name="Hoen D."/>
            <person name="Wright S."/>
            <person name="Bruskiewich R."/>
            <person name="Bureau T."/>
            <person name="Miyao A."/>
            <person name="Hirochika H."/>
            <person name="Nishikawa T."/>
            <person name="Kadowaki K."/>
            <person name="Sugiura M."/>
            <person name="Burr B."/>
            <person name="Sasaki T."/>
        </authorList>
    </citation>
    <scope>NUCLEOTIDE SEQUENCE [LARGE SCALE GENOMIC DNA]</scope>
    <source>
        <strain evidence="3">cv. Nipponbare</strain>
    </source>
</reference>
<feature type="compositionally biased region" description="Basic and acidic residues" evidence="1">
    <location>
        <begin position="1"/>
        <end position="11"/>
    </location>
</feature>
<dbReference type="PaxDb" id="39947-A0A0P0Y135"/>
<evidence type="ECO:0000256" key="1">
    <source>
        <dbReference type="SAM" id="MobiDB-lite"/>
    </source>
</evidence>
<protein>
    <submittedName>
        <fullName evidence="2">Os11g0284500 protein</fullName>
    </submittedName>
</protein>
<evidence type="ECO:0000313" key="3">
    <source>
        <dbReference type="Proteomes" id="UP000059680"/>
    </source>
</evidence>
<reference evidence="2 3" key="3">
    <citation type="journal article" date="2013" name="Rice">
        <title>Improvement of the Oryza sativa Nipponbare reference genome using next generation sequence and optical map data.</title>
        <authorList>
            <person name="Kawahara Y."/>
            <person name="de la Bastide M."/>
            <person name="Hamilton J.P."/>
            <person name="Kanamori H."/>
            <person name="McCombie W.R."/>
            <person name="Ouyang S."/>
            <person name="Schwartz D.C."/>
            <person name="Tanaka T."/>
            <person name="Wu J."/>
            <person name="Zhou S."/>
            <person name="Childs K.L."/>
            <person name="Davidson R.M."/>
            <person name="Lin H."/>
            <person name="Quesada-Ocampo L."/>
            <person name="Vaillancourt B."/>
            <person name="Sakai H."/>
            <person name="Lee S.S."/>
            <person name="Kim J."/>
            <person name="Numa H."/>
            <person name="Itoh T."/>
            <person name="Buell C.R."/>
            <person name="Matsumoto T."/>
        </authorList>
    </citation>
    <scope>NUCLEOTIDE SEQUENCE [LARGE SCALE GENOMIC DNA]</scope>
    <source>
        <strain evidence="3">cv. Nipponbare</strain>
    </source>
</reference>
<proteinExistence type="predicted"/>
<accession>A0A0P0Y135</accession>
<sequence>MTARRGGDRLQHGNSRGESVCGSPNPLPSQIWLNIRELEKGAARQRGRWRWQQVRVLGYGSLLTHPSSRGISGGNLLPRSSPL</sequence>
<dbReference type="Proteomes" id="UP000059680">
    <property type="component" value="Chromosome 11"/>
</dbReference>